<comment type="caution">
    <text evidence="2">The sequence shown here is derived from an EMBL/GenBank/DDBJ whole genome shotgun (WGS) entry which is preliminary data.</text>
</comment>
<organism evidence="2 3">
    <name type="scientific">Xanthoceras sorbifolium</name>
    <dbReference type="NCBI Taxonomy" id="99658"/>
    <lineage>
        <taxon>Eukaryota</taxon>
        <taxon>Viridiplantae</taxon>
        <taxon>Streptophyta</taxon>
        <taxon>Embryophyta</taxon>
        <taxon>Tracheophyta</taxon>
        <taxon>Spermatophyta</taxon>
        <taxon>Magnoliopsida</taxon>
        <taxon>eudicotyledons</taxon>
        <taxon>Gunneridae</taxon>
        <taxon>Pentapetalae</taxon>
        <taxon>rosids</taxon>
        <taxon>malvids</taxon>
        <taxon>Sapindales</taxon>
        <taxon>Sapindaceae</taxon>
        <taxon>Xanthoceroideae</taxon>
        <taxon>Xanthoceras</taxon>
    </lineage>
</organism>
<evidence type="ECO:0000313" key="2">
    <source>
        <dbReference type="EMBL" id="KAH7575346.1"/>
    </source>
</evidence>
<dbReference type="Gene3D" id="1.20.1280.50">
    <property type="match status" value="1"/>
</dbReference>
<sequence>MSDYIPQEVLVEIFIRLPAKALLASRLVCKSWCSLITDPKFIYKHTQFTFKSQDTSQLIVRRYYRPDMRDKFTLHRDDESFSEYQPLDIPFDSKYYPYAVVGSCCGLVCLRSTSVRNMNMPQPLVLWNPSAGFCVSLRVRPFIGNILDPIYGFGFDPRTNDYKVVKIVYGVKSLYPNKSPQIVDIFALSEGKWRNITAPAAPLYIINEKLSWVYVNGAIHWIAHYELDQVLYSRKMVVGLFDMSEEVFKELQMPEIIMTERIASEKTQKLSIGDMNHSLSLLHYYTQWENSPSYDGCCIWVMKEYGVVESWTKQFKIDLRLGLGKILGLRRNGEILLVTRYNGELVSFHPETRKINKLGIYGDSWSFNMDFYLESLVLLNGAEGTSRMSSSSVAAAFEKAALHWKSRVGI</sequence>
<proteinExistence type="predicted"/>
<dbReference type="PANTHER" id="PTHR31672">
    <property type="entry name" value="BNACNNG10540D PROTEIN"/>
    <property type="match status" value="1"/>
</dbReference>
<dbReference type="Proteomes" id="UP000827721">
    <property type="component" value="Unassembled WGS sequence"/>
</dbReference>
<gene>
    <name evidence="2" type="ORF">JRO89_XS02G0088100</name>
</gene>
<dbReference type="EMBL" id="JAFEMO010000002">
    <property type="protein sequence ID" value="KAH7575346.1"/>
    <property type="molecule type" value="Genomic_DNA"/>
</dbReference>
<dbReference type="InterPro" id="IPR006527">
    <property type="entry name" value="F-box-assoc_dom_typ1"/>
</dbReference>
<dbReference type="InterPro" id="IPR017451">
    <property type="entry name" value="F-box-assoc_interact_dom"/>
</dbReference>
<name>A0ABQ8IF92_9ROSI</name>
<protein>
    <recommendedName>
        <fullName evidence="1">F-box domain-containing protein</fullName>
    </recommendedName>
</protein>
<dbReference type="InterPro" id="IPR001810">
    <property type="entry name" value="F-box_dom"/>
</dbReference>
<accession>A0ABQ8IF92</accession>
<dbReference type="Pfam" id="PF07734">
    <property type="entry name" value="FBA_1"/>
    <property type="match status" value="1"/>
</dbReference>
<dbReference type="InterPro" id="IPR036047">
    <property type="entry name" value="F-box-like_dom_sf"/>
</dbReference>
<dbReference type="PROSITE" id="PS50181">
    <property type="entry name" value="FBOX"/>
    <property type="match status" value="1"/>
</dbReference>
<dbReference type="Pfam" id="PF12937">
    <property type="entry name" value="F-box-like"/>
    <property type="match status" value="1"/>
</dbReference>
<dbReference type="PANTHER" id="PTHR31672:SF13">
    <property type="entry name" value="F-BOX PROTEIN CPR30-LIKE"/>
    <property type="match status" value="1"/>
</dbReference>
<dbReference type="SMART" id="SM00256">
    <property type="entry name" value="FBOX"/>
    <property type="match status" value="1"/>
</dbReference>
<dbReference type="InterPro" id="IPR050796">
    <property type="entry name" value="SCF_F-box_component"/>
</dbReference>
<dbReference type="SUPFAM" id="SSF81383">
    <property type="entry name" value="F-box domain"/>
    <property type="match status" value="1"/>
</dbReference>
<reference evidence="2 3" key="1">
    <citation type="submission" date="2021-02" db="EMBL/GenBank/DDBJ databases">
        <title>Plant Genome Project.</title>
        <authorList>
            <person name="Zhang R.-G."/>
        </authorList>
    </citation>
    <scope>NUCLEOTIDE SEQUENCE [LARGE SCALE GENOMIC DNA]</scope>
    <source>
        <tissue evidence="2">Leaves</tissue>
    </source>
</reference>
<dbReference type="CDD" id="cd22157">
    <property type="entry name" value="F-box_AtFBW1-like"/>
    <property type="match status" value="1"/>
</dbReference>
<dbReference type="NCBIfam" id="TIGR01640">
    <property type="entry name" value="F_box_assoc_1"/>
    <property type="match status" value="1"/>
</dbReference>
<keyword evidence="3" id="KW-1185">Reference proteome</keyword>
<feature type="domain" description="F-box" evidence="1">
    <location>
        <begin position="1"/>
        <end position="46"/>
    </location>
</feature>
<evidence type="ECO:0000259" key="1">
    <source>
        <dbReference type="PROSITE" id="PS50181"/>
    </source>
</evidence>
<evidence type="ECO:0000313" key="3">
    <source>
        <dbReference type="Proteomes" id="UP000827721"/>
    </source>
</evidence>